<evidence type="ECO:0000313" key="6">
    <source>
        <dbReference type="EMBL" id="QEG40976.1"/>
    </source>
</evidence>
<evidence type="ECO:0000313" key="7">
    <source>
        <dbReference type="Proteomes" id="UP000325286"/>
    </source>
</evidence>
<dbReference type="SUPFAM" id="SSF88946">
    <property type="entry name" value="Sigma2 domain of RNA polymerase sigma factors"/>
    <property type="match status" value="1"/>
</dbReference>
<dbReference type="Gene3D" id="1.10.1740.10">
    <property type="match status" value="1"/>
</dbReference>
<organism evidence="6 7">
    <name type="scientific">Roseimaritima ulvae</name>
    <dbReference type="NCBI Taxonomy" id="980254"/>
    <lineage>
        <taxon>Bacteria</taxon>
        <taxon>Pseudomonadati</taxon>
        <taxon>Planctomycetota</taxon>
        <taxon>Planctomycetia</taxon>
        <taxon>Pirellulales</taxon>
        <taxon>Pirellulaceae</taxon>
        <taxon>Roseimaritima</taxon>
    </lineage>
</organism>
<proteinExistence type="inferred from homology"/>
<dbReference type="SUPFAM" id="SSF88659">
    <property type="entry name" value="Sigma3 and sigma4 domains of RNA polymerase sigma factors"/>
    <property type="match status" value="1"/>
</dbReference>
<keyword evidence="4" id="KW-0804">Transcription</keyword>
<dbReference type="Pfam" id="PF04542">
    <property type="entry name" value="Sigma70_r2"/>
    <property type="match status" value="1"/>
</dbReference>
<keyword evidence="3" id="KW-0731">Sigma factor</keyword>
<dbReference type="InterPro" id="IPR007627">
    <property type="entry name" value="RNA_pol_sigma70_r2"/>
</dbReference>
<dbReference type="EMBL" id="CP042914">
    <property type="protein sequence ID" value="QEG40976.1"/>
    <property type="molecule type" value="Genomic_DNA"/>
</dbReference>
<feature type="domain" description="RNA polymerase sigma-70 region 2" evidence="5">
    <location>
        <begin position="20"/>
        <end position="86"/>
    </location>
</feature>
<dbReference type="InterPro" id="IPR013324">
    <property type="entry name" value="RNA_pol_sigma_r3/r4-like"/>
</dbReference>
<dbReference type="RefSeq" id="WP_068131868.1">
    <property type="nucleotide sequence ID" value="NZ_LWSJ01000014.1"/>
</dbReference>
<evidence type="ECO:0000256" key="4">
    <source>
        <dbReference type="ARBA" id="ARBA00023163"/>
    </source>
</evidence>
<dbReference type="PANTHER" id="PTHR43133:SF51">
    <property type="entry name" value="RNA POLYMERASE SIGMA FACTOR"/>
    <property type="match status" value="1"/>
</dbReference>
<dbReference type="OrthoDB" id="6383365at2"/>
<dbReference type="NCBIfam" id="TIGR02989">
    <property type="entry name" value="Sig-70_gvs1"/>
    <property type="match status" value="1"/>
</dbReference>
<sequence>MHRVPEPEHHERHRRFLRAFTSHEPAVRAFVRRLVPTRADADDVLQEVSIVLWEKFDEFRPDGDFRAWACGIARYKVLAWLRDKGRDRLVLNSEVVEMLANESLQAESHLEQQRLALESCFEKIPSEQRDLLAGAYRQNVKIQDVAARSGRSVGGFYQWLHRMRKLLLECIGRELAEEPLS</sequence>
<comment type="similarity">
    <text evidence="1">Belongs to the sigma-70 factor family. ECF subfamily.</text>
</comment>
<dbReference type="InterPro" id="IPR039425">
    <property type="entry name" value="RNA_pol_sigma-70-like"/>
</dbReference>
<dbReference type="GO" id="GO:0006352">
    <property type="term" value="P:DNA-templated transcription initiation"/>
    <property type="evidence" value="ECO:0007669"/>
    <property type="project" value="InterPro"/>
</dbReference>
<evidence type="ECO:0000256" key="2">
    <source>
        <dbReference type="ARBA" id="ARBA00023015"/>
    </source>
</evidence>
<dbReference type="NCBIfam" id="TIGR02937">
    <property type="entry name" value="sigma70-ECF"/>
    <property type="match status" value="1"/>
</dbReference>
<name>A0A5B9QV73_9BACT</name>
<dbReference type="KEGG" id="rul:UC8_29940"/>
<gene>
    <name evidence="6" type="ORF">UC8_29940</name>
</gene>
<reference evidence="6 7" key="1">
    <citation type="submission" date="2019-08" db="EMBL/GenBank/DDBJ databases">
        <title>Deep-cultivation of Planctomycetes and their phenomic and genomic characterization uncovers novel biology.</title>
        <authorList>
            <person name="Wiegand S."/>
            <person name="Jogler M."/>
            <person name="Boedeker C."/>
            <person name="Pinto D."/>
            <person name="Vollmers J."/>
            <person name="Rivas-Marin E."/>
            <person name="Kohn T."/>
            <person name="Peeters S.H."/>
            <person name="Heuer A."/>
            <person name="Rast P."/>
            <person name="Oberbeckmann S."/>
            <person name="Bunk B."/>
            <person name="Jeske O."/>
            <person name="Meyerdierks A."/>
            <person name="Storesund J.E."/>
            <person name="Kallscheuer N."/>
            <person name="Luecker S."/>
            <person name="Lage O.M."/>
            <person name="Pohl T."/>
            <person name="Merkel B.J."/>
            <person name="Hornburger P."/>
            <person name="Mueller R.-W."/>
            <person name="Bruemmer F."/>
            <person name="Labrenz M."/>
            <person name="Spormann A.M."/>
            <person name="Op den Camp H."/>
            <person name="Overmann J."/>
            <person name="Amann R."/>
            <person name="Jetten M.S.M."/>
            <person name="Mascher T."/>
            <person name="Medema M.H."/>
            <person name="Devos D.P."/>
            <person name="Kaster A.-K."/>
            <person name="Ovreas L."/>
            <person name="Rohde M."/>
            <person name="Galperin M.Y."/>
            <person name="Jogler C."/>
        </authorList>
    </citation>
    <scope>NUCLEOTIDE SEQUENCE [LARGE SCALE GENOMIC DNA]</scope>
    <source>
        <strain evidence="6 7">UC8</strain>
    </source>
</reference>
<evidence type="ECO:0000256" key="3">
    <source>
        <dbReference type="ARBA" id="ARBA00023082"/>
    </source>
</evidence>
<dbReference type="InterPro" id="IPR014331">
    <property type="entry name" value="RNA_pol_sigma70_ECF_RHOBA"/>
</dbReference>
<evidence type="ECO:0000256" key="1">
    <source>
        <dbReference type="ARBA" id="ARBA00010641"/>
    </source>
</evidence>
<keyword evidence="2" id="KW-0805">Transcription regulation</keyword>
<dbReference type="InterPro" id="IPR014284">
    <property type="entry name" value="RNA_pol_sigma-70_dom"/>
</dbReference>
<keyword evidence="7" id="KW-1185">Reference proteome</keyword>
<dbReference type="Gene3D" id="1.10.10.10">
    <property type="entry name" value="Winged helix-like DNA-binding domain superfamily/Winged helix DNA-binding domain"/>
    <property type="match status" value="1"/>
</dbReference>
<dbReference type="InterPro" id="IPR036388">
    <property type="entry name" value="WH-like_DNA-bd_sf"/>
</dbReference>
<dbReference type="InterPro" id="IPR013325">
    <property type="entry name" value="RNA_pol_sigma_r2"/>
</dbReference>
<protein>
    <submittedName>
        <fullName evidence="6">RNA polymerase sigma factor</fullName>
    </submittedName>
</protein>
<dbReference type="Proteomes" id="UP000325286">
    <property type="component" value="Chromosome"/>
</dbReference>
<evidence type="ECO:0000259" key="5">
    <source>
        <dbReference type="Pfam" id="PF04542"/>
    </source>
</evidence>
<dbReference type="GO" id="GO:0016987">
    <property type="term" value="F:sigma factor activity"/>
    <property type="evidence" value="ECO:0007669"/>
    <property type="project" value="UniProtKB-KW"/>
</dbReference>
<dbReference type="AlphaFoldDB" id="A0A5B9QV73"/>
<accession>A0A5B9QV73</accession>
<dbReference type="PANTHER" id="PTHR43133">
    <property type="entry name" value="RNA POLYMERASE ECF-TYPE SIGMA FACTO"/>
    <property type="match status" value="1"/>
</dbReference>